<comment type="caution">
    <text evidence="2">The sequence shown here is derived from an EMBL/GenBank/DDBJ whole genome shotgun (WGS) entry which is preliminary data.</text>
</comment>
<evidence type="ECO:0000313" key="3">
    <source>
        <dbReference type="Proteomes" id="UP000054937"/>
    </source>
</evidence>
<dbReference type="Proteomes" id="UP000054937">
    <property type="component" value="Unassembled WGS sequence"/>
</dbReference>
<evidence type="ECO:0000256" key="1">
    <source>
        <dbReference type="SAM" id="MobiDB-lite"/>
    </source>
</evidence>
<feature type="region of interest" description="Disordered" evidence="1">
    <location>
        <begin position="133"/>
        <end position="160"/>
    </location>
</feature>
<gene>
    <name evidence="2" type="ORF">PPERSA_12132</name>
</gene>
<feature type="compositionally biased region" description="Low complexity" evidence="1">
    <location>
        <begin position="351"/>
        <end position="362"/>
    </location>
</feature>
<dbReference type="EMBL" id="LDAU01000123">
    <property type="protein sequence ID" value="KRX03927.1"/>
    <property type="molecule type" value="Genomic_DNA"/>
</dbReference>
<dbReference type="InParanoid" id="A0A0V0QP37"/>
<evidence type="ECO:0000313" key="2">
    <source>
        <dbReference type="EMBL" id="KRX03927.1"/>
    </source>
</evidence>
<feature type="compositionally biased region" description="Basic and acidic residues" evidence="1">
    <location>
        <begin position="324"/>
        <end position="350"/>
    </location>
</feature>
<feature type="compositionally biased region" description="Low complexity" evidence="1">
    <location>
        <begin position="429"/>
        <end position="449"/>
    </location>
</feature>
<feature type="compositionally biased region" description="Low complexity" evidence="1">
    <location>
        <begin position="146"/>
        <end position="160"/>
    </location>
</feature>
<name>A0A0V0QP37_PSEPJ</name>
<protein>
    <submittedName>
        <fullName evidence="2">Uncharacterized protein</fullName>
    </submittedName>
</protein>
<feature type="compositionally biased region" description="Polar residues" evidence="1">
    <location>
        <begin position="24"/>
        <end position="41"/>
    </location>
</feature>
<sequence>MKPSKPFSLKKNTNKPLFNKEQYGDNNVLEQSNDNQEQSVGQYGINKPNFGVKKSYEKPFISSQQQKIQEIDEDELLNNKPKNKGPTLRKPGNSRLGQRPTQNISSNKNLIQQQINTDNLDENALLNTKPNMIKPNFKKKNPSIHNQQQNQQFSDSNQNNNFNISAQEQQVPINKSTLVNNRPQLLSKNREKKFIPTMEPIQRQEPENIQYQQKQQQQQIDPEDYQKFQQTVSQPFGPGAKNKLFKPKINPEEALKKAQKDVFGKDINPQMSYENRNLYKEKQEKYEQNQKQYLNQQKQAFEQKNQPFIPDQQKQTQYEQQQMQKEREKLQKQQQLEQEKQERSEYEKRQQQLYDQAQQRKQIQINNSSLVRPNLGKNKKIDWEKHEEQLSNQQYQQQQQQQQQRQKRQQQIQIDDDVSGGPASGQQIQEQNDQRQFNNNQQQNEQQYQKNQDIYNNEDNQQKQQVYDENYEYQAQDARGQYEVYINKIKSGAIKNSGDNCKPEQQEMDLQTDPIQNNDFGNQAPDDELRTFLPNLNQNEIGTSTGDFNNGGGINELNNLNQAKNLVDF</sequence>
<keyword evidence="3" id="KW-1185">Reference proteome</keyword>
<feature type="region of interest" description="Disordered" evidence="1">
    <location>
        <begin position="1"/>
        <end position="51"/>
    </location>
</feature>
<feature type="compositionally biased region" description="Low complexity" evidence="1">
    <location>
        <begin position="393"/>
        <end position="413"/>
    </location>
</feature>
<feature type="region of interest" description="Disordered" evidence="1">
    <location>
        <begin position="200"/>
        <end position="223"/>
    </location>
</feature>
<feature type="region of interest" description="Disordered" evidence="1">
    <location>
        <begin position="71"/>
        <end position="107"/>
    </location>
</feature>
<feature type="compositionally biased region" description="Polar residues" evidence="1">
    <location>
        <begin position="95"/>
        <end position="107"/>
    </location>
</feature>
<feature type="region of interest" description="Disordered" evidence="1">
    <location>
        <begin position="307"/>
        <end position="449"/>
    </location>
</feature>
<feature type="compositionally biased region" description="Low complexity" evidence="1">
    <location>
        <begin position="207"/>
        <end position="220"/>
    </location>
</feature>
<feature type="compositionally biased region" description="Basic and acidic residues" evidence="1">
    <location>
        <begin position="379"/>
        <end position="389"/>
    </location>
</feature>
<proteinExistence type="predicted"/>
<dbReference type="AlphaFoldDB" id="A0A0V0QP37"/>
<reference evidence="2 3" key="1">
    <citation type="journal article" date="2015" name="Sci. Rep.">
        <title>Genome of the facultative scuticociliatosis pathogen Pseudocohnilembus persalinus provides insight into its virulence through horizontal gene transfer.</title>
        <authorList>
            <person name="Xiong J."/>
            <person name="Wang G."/>
            <person name="Cheng J."/>
            <person name="Tian M."/>
            <person name="Pan X."/>
            <person name="Warren A."/>
            <person name="Jiang C."/>
            <person name="Yuan D."/>
            <person name="Miao W."/>
        </authorList>
    </citation>
    <scope>NUCLEOTIDE SEQUENCE [LARGE SCALE GENOMIC DNA]</scope>
    <source>
        <strain evidence="2">36N120E</strain>
    </source>
</reference>
<organism evidence="2 3">
    <name type="scientific">Pseudocohnilembus persalinus</name>
    <name type="common">Ciliate</name>
    <dbReference type="NCBI Taxonomy" id="266149"/>
    <lineage>
        <taxon>Eukaryota</taxon>
        <taxon>Sar</taxon>
        <taxon>Alveolata</taxon>
        <taxon>Ciliophora</taxon>
        <taxon>Intramacronucleata</taxon>
        <taxon>Oligohymenophorea</taxon>
        <taxon>Scuticociliatia</taxon>
        <taxon>Philasterida</taxon>
        <taxon>Pseudocohnilembidae</taxon>
        <taxon>Pseudocohnilembus</taxon>
    </lineage>
</organism>
<feature type="compositionally biased region" description="Low complexity" evidence="1">
    <location>
        <begin position="312"/>
        <end position="323"/>
    </location>
</feature>
<accession>A0A0V0QP37</accession>